<feature type="domain" description="Response regulatory" evidence="8">
    <location>
        <begin position="1"/>
        <end position="108"/>
    </location>
</feature>
<organism evidence="10 11">
    <name type="scientific">Streptomyces spectabilis</name>
    <dbReference type="NCBI Taxonomy" id="68270"/>
    <lineage>
        <taxon>Bacteria</taxon>
        <taxon>Bacillati</taxon>
        <taxon>Actinomycetota</taxon>
        <taxon>Actinomycetes</taxon>
        <taxon>Kitasatosporales</taxon>
        <taxon>Streptomycetaceae</taxon>
        <taxon>Streptomyces</taxon>
    </lineage>
</organism>
<name>A0A7W8EVE9_STRST</name>
<dbReference type="InterPro" id="IPR039420">
    <property type="entry name" value="WalR-like"/>
</dbReference>
<dbReference type="GO" id="GO:0032993">
    <property type="term" value="C:protein-DNA complex"/>
    <property type="evidence" value="ECO:0007669"/>
    <property type="project" value="TreeGrafter"/>
</dbReference>
<dbReference type="Pfam" id="PF00072">
    <property type="entry name" value="Response_reg"/>
    <property type="match status" value="1"/>
</dbReference>
<dbReference type="InterPro" id="IPR011006">
    <property type="entry name" value="CheY-like_superfamily"/>
</dbReference>
<dbReference type="SMART" id="SM00862">
    <property type="entry name" value="Trans_reg_C"/>
    <property type="match status" value="1"/>
</dbReference>
<feature type="DNA-binding region" description="OmpR/PhoB-type" evidence="7">
    <location>
        <begin position="120"/>
        <end position="213"/>
    </location>
</feature>
<reference evidence="10 11" key="1">
    <citation type="submission" date="2020-08" db="EMBL/GenBank/DDBJ databases">
        <title>Genomic Encyclopedia of Type Strains, Phase III (KMG-III): the genomes of soil and plant-associated and newly described type strains.</title>
        <authorList>
            <person name="Whitman W."/>
        </authorList>
    </citation>
    <scope>NUCLEOTIDE SEQUENCE [LARGE SCALE GENOMIC DNA]</scope>
    <source>
        <strain evidence="10 11">CECT 3146</strain>
    </source>
</reference>
<dbReference type="SUPFAM" id="SSF52172">
    <property type="entry name" value="CheY-like"/>
    <property type="match status" value="1"/>
</dbReference>
<dbReference type="AlphaFoldDB" id="A0A7W8EVE9"/>
<dbReference type="Gene3D" id="6.10.250.690">
    <property type="match status" value="1"/>
</dbReference>
<evidence type="ECO:0000256" key="6">
    <source>
        <dbReference type="PROSITE-ProRule" id="PRU00169"/>
    </source>
</evidence>
<dbReference type="CDD" id="cd00383">
    <property type="entry name" value="trans_reg_C"/>
    <property type="match status" value="1"/>
</dbReference>
<dbReference type="InterPro" id="IPR036388">
    <property type="entry name" value="WH-like_DNA-bd_sf"/>
</dbReference>
<dbReference type="GO" id="GO:0006355">
    <property type="term" value="P:regulation of DNA-templated transcription"/>
    <property type="evidence" value="ECO:0007669"/>
    <property type="project" value="InterPro"/>
</dbReference>
<dbReference type="GO" id="GO:0005829">
    <property type="term" value="C:cytosol"/>
    <property type="evidence" value="ECO:0007669"/>
    <property type="project" value="TreeGrafter"/>
</dbReference>
<dbReference type="Gene3D" id="1.10.10.10">
    <property type="entry name" value="Winged helix-like DNA-binding domain superfamily/Winged helix DNA-binding domain"/>
    <property type="match status" value="1"/>
</dbReference>
<evidence type="ECO:0000256" key="1">
    <source>
        <dbReference type="ARBA" id="ARBA00022553"/>
    </source>
</evidence>
<evidence type="ECO:0000256" key="3">
    <source>
        <dbReference type="ARBA" id="ARBA00023015"/>
    </source>
</evidence>
<keyword evidence="3" id="KW-0805">Transcription regulation</keyword>
<dbReference type="RefSeq" id="WP_212669191.1">
    <property type="nucleotide sequence ID" value="NZ_CP023690.1"/>
</dbReference>
<gene>
    <name evidence="10" type="ORF">FHS40_005925</name>
</gene>
<dbReference type="PROSITE" id="PS51755">
    <property type="entry name" value="OMPR_PHOB"/>
    <property type="match status" value="1"/>
</dbReference>
<comment type="caution">
    <text evidence="10">The sequence shown here is derived from an EMBL/GenBank/DDBJ whole genome shotgun (WGS) entry which is preliminary data.</text>
</comment>
<proteinExistence type="predicted"/>
<evidence type="ECO:0000256" key="2">
    <source>
        <dbReference type="ARBA" id="ARBA00023012"/>
    </source>
</evidence>
<keyword evidence="2" id="KW-0902">Two-component regulatory system</keyword>
<comment type="caution">
    <text evidence="6">Lacks conserved residue(s) required for the propagation of feature annotation.</text>
</comment>
<feature type="domain" description="OmpR/PhoB-type" evidence="9">
    <location>
        <begin position="120"/>
        <end position="213"/>
    </location>
</feature>
<dbReference type="Gene3D" id="3.40.50.2300">
    <property type="match status" value="1"/>
</dbReference>
<dbReference type="PANTHER" id="PTHR48111:SF1">
    <property type="entry name" value="TWO-COMPONENT RESPONSE REGULATOR ORR33"/>
    <property type="match status" value="1"/>
</dbReference>
<evidence type="ECO:0000256" key="4">
    <source>
        <dbReference type="ARBA" id="ARBA00023125"/>
    </source>
</evidence>
<dbReference type="SMART" id="SM00448">
    <property type="entry name" value="REC"/>
    <property type="match status" value="1"/>
</dbReference>
<sequence>MESRPAERERLEKDLMRHGYYVHTAATAAHALDVHEEADLILLGLELSDLDGLELCRVIRSSSDVPIIAVTARSSELDKVLGLQAGADDYVVTPYGLRELLARIEAVMRRARPRRERAAPRTVEHGPLRIDSGLREVTYEGRPVKLTRKEFDLLHLLASHPGTVVSRDDILRRIWGESWSRRTVDTHVSSIRGKLGCSGWIITVRGVGFMIGDGLPDAASG</sequence>
<evidence type="ECO:0000313" key="10">
    <source>
        <dbReference type="EMBL" id="MBB5106812.1"/>
    </source>
</evidence>
<dbReference type="PROSITE" id="PS50110">
    <property type="entry name" value="RESPONSE_REGULATORY"/>
    <property type="match status" value="1"/>
</dbReference>
<dbReference type="EMBL" id="JACHJD010000010">
    <property type="protein sequence ID" value="MBB5106812.1"/>
    <property type="molecule type" value="Genomic_DNA"/>
</dbReference>
<keyword evidence="1" id="KW-0597">Phosphoprotein</keyword>
<keyword evidence="5" id="KW-0804">Transcription</keyword>
<evidence type="ECO:0000259" key="9">
    <source>
        <dbReference type="PROSITE" id="PS51755"/>
    </source>
</evidence>
<evidence type="ECO:0000256" key="5">
    <source>
        <dbReference type="ARBA" id="ARBA00023163"/>
    </source>
</evidence>
<protein>
    <submittedName>
        <fullName evidence="10">DNA-binding response OmpR family regulator</fullName>
    </submittedName>
</protein>
<dbReference type="GO" id="GO:0000156">
    <property type="term" value="F:phosphorelay response regulator activity"/>
    <property type="evidence" value="ECO:0007669"/>
    <property type="project" value="TreeGrafter"/>
</dbReference>
<dbReference type="InterPro" id="IPR001789">
    <property type="entry name" value="Sig_transdc_resp-reg_receiver"/>
</dbReference>
<evidence type="ECO:0000313" key="11">
    <source>
        <dbReference type="Proteomes" id="UP000549009"/>
    </source>
</evidence>
<dbReference type="Pfam" id="PF00486">
    <property type="entry name" value="Trans_reg_C"/>
    <property type="match status" value="1"/>
</dbReference>
<dbReference type="GO" id="GO:0000976">
    <property type="term" value="F:transcription cis-regulatory region binding"/>
    <property type="evidence" value="ECO:0007669"/>
    <property type="project" value="TreeGrafter"/>
</dbReference>
<keyword evidence="11" id="KW-1185">Reference proteome</keyword>
<accession>A0A7W8EVE9</accession>
<dbReference type="PANTHER" id="PTHR48111">
    <property type="entry name" value="REGULATOR OF RPOS"/>
    <property type="match status" value="1"/>
</dbReference>
<evidence type="ECO:0000256" key="7">
    <source>
        <dbReference type="PROSITE-ProRule" id="PRU01091"/>
    </source>
</evidence>
<keyword evidence="4 7" id="KW-0238">DNA-binding</keyword>
<dbReference type="Proteomes" id="UP000549009">
    <property type="component" value="Unassembled WGS sequence"/>
</dbReference>
<dbReference type="InterPro" id="IPR001867">
    <property type="entry name" value="OmpR/PhoB-type_DNA-bd"/>
</dbReference>
<evidence type="ECO:0000259" key="8">
    <source>
        <dbReference type="PROSITE" id="PS50110"/>
    </source>
</evidence>